<name>A0A9D4UQU5_ADICA</name>
<dbReference type="Pfam" id="PF03259">
    <property type="entry name" value="Robl_LC7"/>
    <property type="match status" value="1"/>
</dbReference>
<accession>A0A9D4UQU5</accession>
<evidence type="ECO:0000313" key="3">
    <source>
        <dbReference type="EMBL" id="KAI5072149.1"/>
    </source>
</evidence>
<evidence type="ECO:0000256" key="1">
    <source>
        <dbReference type="ARBA" id="ARBA00007191"/>
    </source>
</evidence>
<evidence type="ECO:0000259" key="2">
    <source>
        <dbReference type="SMART" id="SM00960"/>
    </source>
</evidence>
<reference evidence="3" key="1">
    <citation type="submission" date="2021-01" db="EMBL/GenBank/DDBJ databases">
        <title>Adiantum capillus-veneris genome.</title>
        <authorList>
            <person name="Fang Y."/>
            <person name="Liao Q."/>
        </authorList>
    </citation>
    <scope>NUCLEOTIDE SEQUENCE</scope>
    <source>
        <strain evidence="3">H3</strain>
        <tissue evidence="3">Leaf</tissue>
    </source>
</reference>
<feature type="domain" description="Roadblock/LAMTOR2" evidence="2">
    <location>
        <begin position="68"/>
        <end position="156"/>
    </location>
</feature>
<dbReference type="Proteomes" id="UP000886520">
    <property type="component" value="Chromosome 12"/>
</dbReference>
<sequence>MSLCLPISLEPITDAPAGRLSKQIAIATGLRFEKRFCQHELMEDPDEAQREADRLLASAKLFKRKYEVEETFKRVGSHKGVLGTMIMSSMGIPIKSTMDAPTTMKHAVFLGPLAAKAKHMLHSIDASQELTLLRARSIDREVIIVPKDDFVVIILQKVSNK</sequence>
<dbReference type="OrthoDB" id="9985637at2759"/>
<dbReference type="SMART" id="SM00960">
    <property type="entry name" value="Robl_LC7"/>
    <property type="match status" value="1"/>
</dbReference>
<dbReference type="SUPFAM" id="SSF103196">
    <property type="entry name" value="Roadblock/LC7 domain"/>
    <property type="match status" value="1"/>
</dbReference>
<dbReference type="EMBL" id="JABFUD020000012">
    <property type="protein sequence ID" value="KAI5072149.1"/>
    <property type="molecule type" value="Genomic_DNA"/>
</dbReference>
<keyword evidence="4" id="KW-1185">Reference proteome</keyword>
<dbReference type="InterPro" id="IPR004942">
    <property type="entry name" value="Roadblock/LAMTOR2_dom"/>
</dbReference>
<dbReference type="AlphaFoldDB" id="A0A9D4UQU5"/>
<comment type="caution">
    <text evidence="3">The sequence shown here is derived from an EMBL/GenBank/DDBJ whole genome shotgun (WGS) entry which is preliminary data.</text>
</comment>
<evidence type="ECO:0000313" key="4">
    <source>
        <dbReference type="Proteomes" id="UP000886520"/>
    </source>
</evidence>
<protein>
    <recommendedName>
        <fullName evidence="2">Roadblock/LAMTOR2 domain-containing protein</fullName>
    </recommendedName>
</protein>
<gene>
    <name evidence="3" type="ORF">GOP47_0012255</name>
</gene>
<dbReference type="PANTHER" id="PTHR10779">
    <property type="entry name" value="DYNEIN LIGHT CHAIN ROADBLOCK"/>
    <property type="match status" value="1"/>
</dbReference>
<comment type="similarity">
    <text evidence="1">Belongs to the GAMAD family.</text>
</comment>
<organism evidence="3 4">
    <name type="scientific">Adiantum capillus-veneris</name>
    <name type="common">Maidenhair fern</name>
    <dbReference type="NCBI Taxonomy" id="13818"/>
    <lineage>
        <taxon>Eukaryota</taxon>
        <taxon>Viridiplantae</taxon>
        <taxon>Streptophyta</taxon>
        <taxon>Embryophyta</taxon>
        <taxon>Tracheophyta</taxon>
        <taxon>Polypodiopsida</taxon>
        <taxon>Polypodiidae</taxon>
        <taxon>Polypodiales</taxon>
        <taxon>Pteridineae</taxon>
        <taxon>Pteridaceae</taxon>
        <taxon>Vittarioideae</taxon>
        <taxon>Adiantum</taxon>
    </lineage>
</organism>
<dbReference type="Gene3D" id="3.30.450.30">
    <property type="entry name" value="Dynein light chain 2a, cytoplasmic"/>
    <property type="match status" value="1"/>
</dbReference>
<proteinExistence type="inferred from homology"/>